<evidence type="ECO:0000259" key="12">
    <source>
        <dbReference type="Pfam" id="PF09334"/>
    </source>
</evidence>
<dbReference type="Pfam" id="PF09334">
    <property type="entry name" value="tRNA-synt_1g"/>
    <property type="match status" value="1"/>
</dbReference>
<dbReference type="InterPro" id="IPR015413">
    <property type="entry name" value="Methionyl/Leucyl_tRNA_Synth"/>
</dbReference>
<dbReference type="GO" id="GO:0006431">
    <property type="term" value="P:methionyl-tRNA aminoacylation"/>
    <property type="evidence" value="ECO:0007669"/>
    <property type="project" value="UniProtKB-UniRule"/>
</dbReference>
<feature type="binding site" evidence="11">
    <location>
        <position position="144"/>
    </location>
    <ligand>
        <name>Zn(2+)</name>
        <dbReference type="ChEBI" id="CHEBI:29105"/>
    </ligand>
</feature>
<organism evidence="14 15">
    <name type="scientific">Sporolactobacillus putidus</name>
    <dbReference type="NCBI Taxonomy" id="492735"/>
    <lineage>
        <taxon>Bacteria</taxon>
        <taxon>Bacillati</taxon>
        <taxon>Bacillota</taxon>
        <taxon>Bacilli</taxon>
        <taxon>Bacillales</taxon>
        <taxon>Sporolactobacillaceae</taxon>
        <taxon>Sporolactobacillus</taxon>
    </lineage>
</organism>
<dbReference type="InterPro" id="IPR014758">
    <property type="entry name" value="Met-tRNA_synth"/>
</dbReference>
<dbReference type="PRINTS" id="PR01041">
    <property type="entry name" value="TRNASYNTHMET"/>
</dbReference>
<accession>A0A917VZB4</accession>
<evidence type="ECO:0000256" key="5">
    <source>
        <dbReference type="ARBA" id="ARBA00022598"/>
    </source>
</evidence>
<evidence type="ECO:0000256" key="1">
    <source>
        <dbReference type="ARBA" id="ARBA00003314"/>
    </source>
</evidence>
<feature type="binding site" evidence="11">
    <location>
        <position position="153"/>
    </location>
    <ligand>
        <name>Zn(2+)</name>
        <dbReference type="ChEBI" id="CHEBI:29105"/>
    </ligand>
</feature>
<dbReference type="GO" id="GO:0005829">
    <property type="term" value="C:cytosol"/>
    <property type="evidence" value="ECO:0007669"/>
    <property type="project" value="TreeGrafter"/>
</dbReference>
<dbReference type="InterPro" id="IPR029038">
    <property type="entry name" value="MetRS_Zn"/>
</dbReference>
<keyword evidence="11" id="KW-0862">Zinc</keyword>
<dbReference type="InterPro" id="IPR023458">
    <property type="entry name" value="Met-tRNA_ligase_1"/>
</dbReference>
<evidence type="ECO:0000313" key="14">
    <source>
        <dbReference type="EMBL" id="GGL47654.1"/>
    </source>
</evidence>
<keyword evidence="8 11" id="KW-0648">Protein biosynthesis</keyword>
<feature type="binding site" evidence="11">
    <location>
        <position position="156"/>
    </location>
    <ligand>
        <name>Zn(2+)</name>
        <dbReference type="ChEBI" id="CHEBI:29105"/>
    </ligand>
</feature>
<dbReference type="InterPro" id="IPR041872">
    <property type="entry name" value="Anticodon_Met"/>
</dbReference>
<dbReference type="EMBL" id="BMOK01000003">
    <property type="protein sequence ID" value="GGL47654.1"/>
    <property type="molecule type" value="Genomic_DNA"/>
</dbReference>
<keyword evidence="9 11" id="KW-0030">Aminoacyl-tRNA synthetase</keyword>
<dbReference type="AlphaFoldDB" id="A0A917VZB4"/>
<comment type="subunit">
    <text evidence="11">Monomer.</text>
</comment>
<dbReference type="GO" id="GO:0004825">
    <property type="term" value="F:methionine-tRNA ligase activity"/>
    <property type="evidence" value="ECO:0007669"/>
    <property type="project" value="UniProtKB-UniRule"/>
</dbReference>
<evidence type="ECO:0000256" key="3">
    <source>
        <dbReference type="ARBA" id="ARBA00008258"/>
    </source>
</evidence>
<keyword evidence="11" id="KW-0479">Metal-binding</keyword>
<feature type="short sequence motif" description="'KMSKS' region" evidence="11">
    <location>
        <begin position="329"/>
        <end position="333"/>
    </location>
</feature>
<proteinExistence type="inferred from homology"/>
<dbReference type="Gene3D" id="3.40.50.620">
    <property type="entry name" value="HUPs"/>
    <property type="match status" value="1"/>
</dbReference>
<dbReference type="SUPFAM" id="SSF47323">
    <property type="entry name" value="Anticodon-binding domain of a subclass of class I aminoacyl-tRNA synthetases"/>
    <property type="match status" value="1"/>
</dbReference>
<feature type="short sequence motif" description="'HIGH' region" evidence="11">
    <location>
        <begin position="10"/>
        <end position="20"/>
    </location>
</feature>
<evidence type="ECO:0000256" key="11">
    <source>
        <dbReference type="HAMAP-Rule" id="MF_00098"/>
    </source>
</evidence>
<dbReference type="InterPro" id="IPR014729">
    <property type="entry name" value="Rossmann-like_a/b/a_fold"/>
</dbReference>
<feature type="binding site" evidence="11">
    <location>
        <position position="332"/>
    </location>
    <ligand>
        <name>ATP</name>
        <dbReference type="ChEBI" id="CHEBI:30616"/>
    </ligand>
</feature>
<comment type="similarity">
    <text evidence="3 11">Belongs to the class-I aminoacyl-tRNA synthetase family. MetG type 1 subfamily.</text>
</comment>
<dbReference type="NCBIfam" id="TIGR00398">
    <property type="entry name" value="metG"/>
    <property type="match status" value="1"/>
</dbReference>
<dbReference type="CDD" id="cd07957">
    <property type="entry name" value="Anticodon_Ia_Met"/>
    <property type="match status" value="1"/>
</dbReference>
<dbReference type="RefSeq" id="WP_188801958.1">
    <property type="nucleotide sequence ID" value="NZ_BMOK01000003.1"/>
</dbReference>
<dbReference type="CDD" id="cd00814">
    <property type="entry name" value="MetRS_core"/>
    <property type="match status" value="1"/>
</dbReference>
<dbReference type="GO" id="GO:0046872">
    <property type="term" value="F:metal ion binding"/>
    <property type="evidence" value="ECO:0007669"/>
    <property type="project" value="UniProtKB-KW"/>
</dbReference>
<dbReference type="InterPro" id="IPR001412">
    <property type="entry name" value="aa-tRNA-synth_I_CS"/>
</dbReference>
<protein>
    <recommendedName>
        <fullName evidence="11">Methionine--tRNA ligase</fullName>
        <ecNumber evidence="11">6.1.1.10</ecNumber>
    </recommendedName>
    <alternativeName>
        <fullName evidence="11">Methionyl-tRNA synthetase</fullName>
        <shortName evidence="11">MetRS</shortName>
    </alternativeName>
</protein>
<evidence type="ECO:0000256" key="8">
    <source>
        <dbReference type="ARBA" id="ARBA00022917"/>
    </source>
</evidence>
<dbReference type="Proteomes" id="UP000654670">
    <property type="component" value="Unassembled WGS sequence"/>
</dbReference>
<dbReference type="PROSITE" id="PS00178">
    <property type="entry name" value="AA_TRNA_LIGASE_I"/>
    <property type="match status" value="1"/>
</dbReference>
<keyword evidence="4 11" id="KW-0963">Cytoplasm</keyword>
<dbReference type="PANTHER" id="PTHR45765">
    <property type="entry name" value="METHIONINE--TRNA LIGASE"/>
    <property type="match status" value="1"/>
</dbReference>
<comment type="catalytic activity">
    <reaction evidence="10 11">
        <text>tRNA(Met) + L-methionine + ATP = L-methionyl-tRNA(Met) + AMP + diphosphate</text>
        <dbReference type="Rhea" id="RHEA:13481"/>
        <dbReference type="Rhea" id="RHEA-COMP:9667"/>
        <dbReference type="Rhea" id="RHEA-COMP:9698"/>
        <dbReference type="ChEBI" id="CHEBI:30616"/>
        <dbReference type="ChEBI" id="CHEBI:33019"/>
        <dbReference type="ChEBI" id="CHEBI:57844"/>
        <dbReference type="ChEBI" id="CHEBI:78442"/>
        <dbReference type="ChEBI" id="CHEBI:78530"/>
        <dbReference type="ChEBI" id="CHEBI:456215"/>
        <dbReference type="EC" id="6.1.1.10"/>
    </reaction>
</comment>
<keyword evidence="15" id="KW-1185">Reference proteome</keyword>
<name>A0A917VZB4_9BACL</name>
<evidence type="ECO:0000256" key="6">
    <source>
        <dbReference type="ARBA" id="ARBA00022741"/>
    </source>
</evidence>
<evidence type="ECO:0000256" key="9">
    <source>
        <dbReference type="ARBA" id="ARBA00023146"/>
    </source>
</evidence>
<sequence>MAVLIAGAWPYANGELHLGHLSSLLPGDCLARYFRLKGEQVLYVSGSDCNGTPITIRAKQENVSPRTIADRYHKSFKACFERLGFTYDCYTRTDTSLHHQVVQQIFKTLYDHQFIYHRESKQMYCAHCRQFLPDRYVEGECPHCGAHARGDQCDACSTILDPADLLNPSCKLCGRTPGLRNVDHLYFALSRFQYEISRLLTRAENTRAWRDNAIQLTRRYLDEGLQDRAVTRDLPIGVPVPIKGFEDKKVYVWIEAVSGYYSASKQWEQETGRDASIFWNEQTVSYYVQGKDNVPFHTIIWPAILLGIGKKALPTHLVSNEYVTLERKKLSTSRNWAVWVPDILARYDPDSIRYFMLINAPESRDADFSWRSFIESHNGELLGAYGNFVNRTLKFIEKLSDFQVDDSGIDPGIRQRIDDLYNETGRLIEAAHMKTALTNLFAFIRRMNKFFDEKQPWRAVREDKSSAYGTLNTCLYSLANLAQLLSPFLPFSSKKLGKSLHMGPFNWKPVVCPASLPETMAPLFDPIDAKQIEEEVERLNEQSIKK</sequence>
<dbReference type="PANTHER" id="PTHR45765:SF1">
    <property type="entry name" value="METHIONINE--TRNA LIGASE, CYTOPLASMIC"/>
    <property type="match status" value="1"/>
</dbReference>
<dbReference type="HAMAP" id="MF_00098">
    <property type="entry name" value="Met_tRNA_synth_type1"/>
    <property type="match status" value="1"/>
</dbReference>
<dbReference type="GO" id="GO:0005524">
    <property type="term" value="F:ATP binding"/>
    <property type="evidence" value="ECO:0007669"/>
    <property type="project" value="UniProtKB-UniRule"/>
</dbReference>
<dbReference type="InterPro" id="IPR033911">
    <property type="entry name" value="MetRS_core"/>
</dbReference>
<dbReference type="SUPFAM" id="SSF52374">
    <property type="entry name" value="Nucleotidylyl transferase"/>
    <property type="match status" value="1"/>
</dbReference>
<reference evidence="14" key="1">
    <citation type="journal article" date="2014" name="Int. J. Syst. Evol. Microbiol.">
        <title>Complete genome sequence of Corynebacterium casei LMG S-19264T (=DSM 44701T), isolated from a smear-ripened cheese.</title>
        <authorList>
            <consortium name="US DOE Joint Genome Institute (JGI-PGF)"/>
            <person name="Walter F."/>
            <person name="Albersmeier A."/>
            <person name="Kalinowski J."/>
            <person name="Ruckert C."/>
        </authorList>
    </citation>
    <scope>NUCLEOTIDE SEQUENCE</scope>
    <source>
        <strain evidence="14">JCM 15325</strain>
    </source>
</reference>
<keyword evidence="5 11" id="KW-0436">Ligase</keyword>
<comment type="caution">
    <text evidence="14">The sequence shown here is derived from an EMBL/GenBank/DDBJ whole genome shotgun (WGS) entry which is preliminary data.</text>
</comment>
<feature type="binding site" evidence="11">
    <location>
        <position position="141"/>
    </location>
    <ligand>
        <name>Zn(2+)</name>
        <dbReference type="ChEBI" id="CHEBI:29105"/>
    </ligand>
</feature>
<dbReference type="Pfam" id="PF19303">
    <property type="entry name" value="Anticodon_3"/>
    <property type="match status" value="1"/>
</dbReference>
<evidence type="ECO:0000256" key="4">
    <source>
        <dbReference type="ARBA" id="ARBA00022490"/>
    </source>
</evidence>
<feature type="domain" description="Methionyl-tRNA synthetase anticodon-binding" evidence="13">
    <location>
        <begin position="421"/>
        <end position="508"/>
    </location>
</feature>
<dbReference type="InterPro" id="IPR009080">
    <property type="entry name" value="tRNAsynth_Ia_anticodon-bd"/>
</dbReference>
<comment type="subcellular location">
    <subcellularLocation>
        <location evidence="2 11">Cytoplasm</location>
    </subcellularLocation>
</comment>
<evidence type="ECO:0000256" key="2">
    <source>
        <dbReference type="ARBA" id="ARBA00004496"/>
    </source>
</evidence>
<comment type="function">
    <text evidence="1 11">Is required not only for elongation of protein synthesis but also for the initiation of all mRNA translation through initiator tRNA(fMet) aminoacylation.</text>
</comment>
<feature type="domain" description="Methionyl/Leucyl tRNA synthetase" evidence="12">
    <location>
        <begin position="3"/>
        <end position="393"/>
    </location>
</feature>
<reference evidence="14" key="2">
    <citation type="submission" date="2020-09" db="EMBL/GenBank/DDBJ databases">
        <authorList>
            <person name="Sun Q."/>
            <person name="Ohkuma M."/>
        </authorList>
    </citation>
    <scope>NUCLEOTIDE SEQUENCE</scope>
    <source>
        <strain evidence="14">JCM 15325</strain>
    </source>
</reference>
<evidence type="ECO:0000256" key="10">
    <source>
        <dbReference type="ARBA" id="ARBA00047364"/>
    </source>
</evidence>
<dbReference type="FunFam" id="2.20.28.20:FF:000001">
    <property type="entry name" value="Methionine--tRNA ligase"/>
    <property type="match status" value="1"/>
</dbReference>
<keyword evidence="6 11" id="KW-0547">Nucleotide-binding</keyword>
<dbReference type="Gene3D" id="2.20.28.20">
    <property type="entry name" value="Methionyl-tRNA synthetase, Zn-domain"/>
    <property type="match status" value="1"/>
</dbReference>
<evidence type="ECO:0000313" key="15">
    <source>
        <dbReference type="Proteomes" id="UP000654670"/>
    </source>
</evidence>
<gene>
    <name evidence="14" type="primary">metG2</name>
    <name evidence="11" type="synonym">metG</name>
    <name evidence="14" type="ORF">GCM10007968_09720</name>
</gene>
<dbReference type="SUPFAM" id="SSF57770">
    <property type="entry name" value="Methionyl-tRNA synthetase (MetRS), Zn-domain"/>
    <property type="match status" value="1"/>
</dbReference>
<evidence type="ECO:0000256" key="7">
    <source>
        <dbReference type="ARBA" id="ARBA00022840"/>
    </source>
</evidence>
<dbReference type="EC" id="6.1.1.10" evidence="11"/>
<comment type="cofactor">
    <cofactor evidence="11">
        <name>Zn(2+)</name>
        <dbReference type="ChEBI" id="CHEBI:29105"/>
    </cofactor>
    <text evidence="11">Binds 1 zinc ion per subunit.</text>
</comment>
<dbReference type="Gene3D" id="1.10.730.10">
    <property type="entry name" value="Isoleucyl-tRNA Synthetase, Domain 1"/>
    <property type="match status" value="1"/>
</dbReference>
<keyword evidence="7 11" id="KW-0067">ATP-binding</keyword>
<evidence type="ECO:0000259" key="13">
    <source>
        <dbReference type="Pfam" id="PF19303"/>
    </source>
</evidence>